<evidence type="ECO:0000313" key="1">
    <source>
        <dbReference type="EMBL" id="PRD50900.1"/>
    </source>
</evidence>
<organism evidence="1 2">
    <name type="scientific">Phyllobacterium myrsinacearum</name>
    <dbReference type="NCBI Taxonomy" id="28101"/>
    <lineage>
        <taxon>Bacteria</taxon>
        <taxon>Pseudomonadati</taxon>
        <taxon>Pseudomonadota</taxon>
        <taxon>Alphaproteobacteria</taxon>
        <taxon>Hyphomicrobiales</taxon>
        <taxon>Phyllobacteriaceae</taxon>
        <taxon>Phyllobacterium</taxon>
    </lineage>
</organism>
<name>A0A2S9JDD0_9HYPH</name>
<reference evidence="1 2" key="1">
    <citation type="submission" date="2018-02" db="EMBL/GenBank/DDBJ databases">
        <title>The draft genome of Phyllobacterium myrsinacearum DSM5892.</title>
        <authorList>
            <person name="Li L."/>
            <person name="Liu L."/>
            <person name="Zhang X."/>
            <person name="Wang T."/>
        </authorList>
    </citation>
    <scope>NUCLEOTIDE SEQUENCE [LARGE SCALE GENOMIC DNA]</scope>
    <source>
        <strain evidence="1 2">DSM 5892</strain>
    </source>
</reference>
<evidence type="ECO:0000313" key="2">
    <source>
        <dbReference type="Proteomes" id="UP000238563"/>
    </source>
</evidence>
<protein>
    <submittedName>
        <fullName evidence="1">Uncharacterized protein</fullName>
    </submittedName>
</protein>
<accession>A0A2S9JDD0</accession>
<comment type="caution">
    <text evidence="1">The sequence shown here is derived from an EMBL/GenBank/DDBJ whole genome shotgun (WGS) entry which is preliminary data.</text>
</comment>
<dbReference type="Proteomes" id="UP000238563">
    <property type="component" value="Unassembled WGS sequence"/>
</dbReference>
<gene>
    <name evidence="1" type="ORF">C5750_18790</name>
</gene>
<sequence>MARISGAQGRDAGPDNGQGIFRYVKERMMTTNEQIPVKEMEVAATLKALNTALSEAGVEADKIISIHFVLGVKATVGQPIEDKYRVHYRS</sequence>
<dbReference type="AlphaFoldDB" id="A0A2S9JDD0"/>
<dbReference type="EMBL" id="PVBT01000006">
    <property type="protein sequence ID" value="PRD50900.1"/>
    <property type="molecule type" value="Genomic_DNA"/>
</dbReference>
<keyword evidence="2" id="KW-1185">Reference proteome</keyword>
<proteinExistence type="predicted"/>
<dbReference type="RefSeq" id="WP_105735572.1">
    <property type="nucleotide sequence ID" value="NZ_PVBT01000006.1"/>
</dbReference>